<reference evidence="2 3" key="1">
    <citation type="submission" date="2020-08" db="EMBL/GenBank/DDBJ databases">
        <title>Plant Genome Project.</title>
        <authorList>
            <person name="Zhang R.-G."/>
        </authorList>
    </citation>
    <scope>NUCLEOTIDE SEQUENCE [LARGE SCALE GENOMIC DNA]</scope>
    <source>
        <tissue evidence="2">Rhizome</tissue>
    </source>
</reference>
<dbReference type="AlphaFoldDB" id="A0A8J5LP58"/>
<evidence type="ECO:0000313" key="2">
    <source>
        <dbReference type="EMBL" id="KAG6527960.1"/>
    </source>
</evidence>
<protein>
    <submittedName>
        <fullName evidence="2">Uncharacterized protein</fullName>
    </submittedName>
</protein>
<gene>
    <name evidence="2" type="ORF">ZIOFF_010096</name>
</gene>
<proteinExistence type="predicted"/>
<dbReference type="Proteomes" id="UP000734854">
    <property type="component" value="Unassembled WGS sequence"/>
</dbReference>
<sequence>MGPEPAGQETEFTGNPNEVDSGSSDRNPPTSTREHELRTPGVPPSIPAPDTTVIKGKILPSPIASSRRRIPSLLITLRRCHRRVSLSLSREPLPAGSPLVSSQRATAACSLSLTLAGLFSSHKHQPNLSSPRVASAPAAEFLFHSSPHGFPQPHPAISSSREQQAADPLLAECDGVGLPSCIAERFGTGGWWLCCVLLIPASGQRSFFYDSGSSL</sequence>
<name>A0A8J5LP58_ZINOF</name>
<feature type="compositionally biased region" description="Polar residues" evidence="1">
    <location>
        <begin position="10"/>
        <end position="31"/>
    </location>
</feature>
<accession>A0A8J5LP58</accession>
<dbReference type="EMBL" id="JACMSC010000003">
    <property type="protein sequence ID" value="KAG6527960.1"/>
    <property type="molecule type" value="Genomic_DNA"/>
</dbReference>
<evidence type="ECO:0000313" key="3">
    <source>
        <dbReference type="Proteomes" id="UP000734854"/>
    </source>
</evidence>
<comment type="caution">
    <text evidence="2">The sequence shown here is derived from an EMBL/GenBank/DDBJ whole genome shotgun (WGS) entry which is preliminary data.</text>
</comment>
<feature type="region of interest" description="Disordered" evidence="1">
    <location>
        <begin position="1"/>
        <end position="53"/>
    </location>
</feature>
<evidence type="ECO:0000256" key="1">
    <source>
        <dbReference type="SAM" id="MobiDB-lite"/>
    </source>
</evidence>
<organism evidence="2 3">
    <name type="scientific">Zingiber officinale</name>
    <name type="common">Ginger</name>
    <name type="synonym">Amomum zingiber</name>
    <dbReference type="NCBI Taxonomy" id="94328"/>
    <lineage>
        <taxon>Eukaryota</taxon>
        <taxon>Viridiplantae</taxon>
        <taxon>Streptophyta</taxon>
        <taxon>Embryophyta</taxon>
        <taxon>Tracheophyta</taxon>
        <taxon>Spermatophyta</taxon>
        <taxon>Magnoliopsida</taxon>
        <taxon>Liliopsida</taxon>
        <taxon>Zingiberales</taxon>
        <taxon>Zingiberaceae</taxon>
        <taxon>Zingiber</taxon>
    </lineage>
</organism>
<keyword evidence="3" id="KW-1185">Reference proteome</keyword>